<accession>W1NFY2</accession>
<evidence type="ECO:0000313" key="2">
    <source>
        <dbReference type="EMBL" id="ERM94396.1"/>
    </source>
</evidence>
<organism evidence="2 3">
    <name type="scientific">Amborella trichopoda</name>
    <dbReference type="NCBI Taxonomy" id="13333"/>
    <lineage>
        <taxon>Eukaryota</taxon>
        <taxon>Viridiplantae</taxon>
        <taxon>Streptophyta</taxon>
        <taxon>Embryophyta</taxon>
        <taxon>Tracheophyta</taxon>
        <taxon>Spermatophyta</taxon>
        <taxon>Magnoliopsida</taxon>
        <taxon>Amborellales</taxon>
        <taxon>Amborellaceae</taxon>
        <taxon>Amborella</taxon>
    </lineage>
</organism>
<evidence type="ECO:0000313" key="3">
    <source>
        <dbReference type="Proteomes" id="UP000017836"/>
    </source>
</evidence>
<reference evidence="3" key="1">
    <citation type="journal article" date="2013" name="Science">
        <title>The Amborella genome and the evolution of flowering plants.</title>
        <authorList>
            <consortium name="Amborella Genome Project"/>
        </authorList>
    </citation>
    <scope>NUCLEOTIDE SEQUENCE [LARGE SCALE GENOMIC DNA]</scope>
</reference>
<protein>
    <submittedName>
        <fullName evidence="2">Uncharacterized protein</fullName>
    </submittedName>
</protein>
<feature type="region of interest" description="Disordered" evidence="1">
    <location>
        <begin position="26"/>
        <end position="62"/>
    </location>
</feature>
<dbReference type="AlphaFoldDB" id="W1NFY2"/>
<sequence>MAKTPKKAGLCKPPVLVYEVDASETKKEDRLLSDSDEEVLPEGNPNVMPLEATEREEEENLNQEMHEPLIVAPLSVRVPEENNEEIVDEAQLK</sequence>
<gene>
    <name evidence="2" type="ORF">AMTR_s00010p00253420</name>
</gene>
<dbReference type="HOGENOM" id="CLU_2402596_0_0_1"/>
<keyword evidence="3" id="KW-1185">Reference proteome</keyword>
<proteinExistence type="predicted"/>
<dbReference type="EMBL" id="KI397513">
    <property type="protein sequence ID" value="ERM94396.1"/>
    <property type="molecule type" value="Genomic_DNA"/>
</dbReference>
<dbReference type="Proteomes" id="UP000017836">
    <property type="component" value="Unassembled WGS sequence"/>
</dbReference>
<dbReference type="Gramene" id="ERM94396">
    <property type="protein sequence ID" value="ERM94396"/>
    <property type="gene ID" value="AMTR_s00010p00253420"/>
</dbReference>
<evidence type="ECO:0000256" key="1">
    <source>
        <dbReference type="SAM" id="MobiDB-lite"/>
    </source>
</evidence>
<name>W1NFY2_AMBTC</name>